<protein>
    <recommendedName>
        <fullName evidence="6">Ribose 1,5-bisphosphate phosphokinase PhnN</fullName>
        <ecNumber evidence="6">2.7.4.23</ecNumber>
    </recommendedName>
    <alternativeName>
        <fullName evidence="6">Ribose 1,5-bisphosphokinase</fullName>
    </alternativeName>
</protein>
<evidence type="ECO:0000256" key="1">
    <source>
        <dbReference type="ARBA" id="ARBA00000373"/>
    </source>
</evidence>
<accession>A0ABQ1KSW1</accession>
<dbReference type="HAMAP" id="MF_00836">
    <property type="entry name" value="PhnN"/>
    <property type="match status" value="1"/>
</dbReference>
<keyword evidence="4 6" id="KW-0547">Nucleotide-binding</keyword>
<dbReference type="Proteomes" id="UP000645462">
    <property type="component" value="Unassembled WGS sequence"/>
</dbReference>
<gene>
    <name evidence="8" type="primary">phnN OR nitR</name>
    <name evidence="6" type="synonym">phnN</name>
    <name evidence="8" type="ORF">GCM10011363_25050</name>
</gene>
<evidence type="ECO:0000256" key="3">
    <source>
        <dbReference type="ARBA" id="ARBA00022679"/>
    </source>
</evidence>
<evidence type="ECO:0000313" key="9">
    <source>
        <dbReference type="Proteomes" id="UP000645462"/>
    </source>
</evidence>
<dbReference type="NCBIfam" id="TIGR02322">
    <property type="entry name" value="phosphon_PhnN"/>
    <property type="match status" value="1"/>
</dbReference>
<dbReference type="PANTHER" id="PTHR23117">
    <property type="entry name" value="GUANYLATE KINASE-RELATED"/>
    <property type="match status" value="1"/>
</dbReference>
<keyword evidence="3 6" id="KW-0808">Transferase</keyword>
<dbReference type="Gene3D" id="3.40.50.300">
    <property type="entry name" value="P-loop containing nucleotide triphosphate hydrolases"/>
    <property type="match status" value="1"/>
</dbReference>
<evidence type="ECO:0000256" key="5">
    <source>
        <dbReference type="ARBA" id="ARBA00022840"/>
    </source>
</evidence>
<keyword evidence="5 6" id="KW-0067">ATP-binding</keyword>
<dbReference type="EMBL" id="BMFC01000006">
    <property type="protein sequence ID" value="GGC07335.1"/>
    <property type="molecule type" value="Genomic_DNA"/>
</dbReference>
<dbReference type="EC" id="2.7.4.23" evidence="6"/>
<evidence type="ECO:0000256" key="4">
    <source>
        <dbReference type="ARBA" id="ARBA00022741"/>
    </source>
</evidence>
<evidence type="ECO:0000259" key="7">
    <source>
        <dbReference type="PROSITE" id="PS50052"/>
    </source>
</evidence>
<dbReference type="InterPro" id="IPR008144">
    <property type="entry name" value="Guanylate_kin-like_dom"/>
</dbReference>
<dbReference type="InterPro" id="IPR008145">
    <property type="entry name" value="GK/Ca_channel_bsu"/>
</dbReference>
<dbReference type="PANTHER" id="PTHR23117:SF8">
    <property type="entry name" value="RIBOSE 1,5-BISPHOSPHATE PHOSPHOKINASE PHNN"/>
    <property type="match status" value="1"/>
</dbReference>
<dbReference type="Pfam" id="PF00625">
    <property type="entry name" value="Guanylate_kin"/>
    <property type="match status" value="1"/>
</dbReference>
<feature type="binding site" evidence="6">
    <location>
        <begin position="11"/>
        <end position="18"/>
    </location>
    <ligand>
        <name>ATP</name>
        <dbReference type="ChEBI" id="CHEBI:30616"/>
    </ligand>
</feature>
<name>A0ABQ1KSW1_9RHOB</name>
<dbReference type="SMART" id="SM00072">
    <property type="entry name" value="GuKc"/>
    <property type="match status" value="1"/>
</dbReference>
<comment type="similarity">
    <text evidence="6">Belongs to the ribose 1,5-bisphosphokinase family.</text>
</comment>
<dbReference type="RefSeq" id="WP_229747785.1">
    <property type="nucleotide sequence ID" value="NZ_BMFC01000006.1"/>
</dbReference>
<evidence type="ECO:0000313" key="8">
    <source>
        <dbReference type="EMBL" id="GGC07335.1"/>
    </source>
</evidence>
<comment type="function">
    <text evidence="6">Catalyzes the phosphorylation of ribose 1,5-bisphosphate to 5-phospho-D-ribosyl alpha-1-diphosphate (PRPP).</text>
</comment>
<comment type="caution">
    <text evidence="8">The sequence shown here is derived from an EMBL/GenBank/DDBJ whole genome shotgun (WGS) entry which is preliminary data.</text>
</comment>
<keyword evidence="9" id="KW-1185">Reference proteome</keyword>
<comment type="catalytic activity">
    <reaction evidence="1 6">
        <text>alpha-D-ribose 1,5-bisphosphate + ATP = 5-phospho-alpha-D-ribose 1-diphosphate + ADP</text>
        <dbReference type="Rhea" id="RHEA:20109"/>
        <dbReference type="ChEBI" id="CHEBI:30616"/>
        <dbReference type="ChEBI" id="CHEBI:58017"/>
        <dbReference type="ChEBI" id="CHEBI:68688"/>
        <dbReference type="ChEBI" id="CHEBI:456216"/>
        <dbReference type="EC" id="2.7.4.23"/>
    </reaction>
</comment>
<dbReference type="PROSITE" id="PS50052">
    <property type="entry name" value="GUANYLATE_KINASE_2"/>
    <property type="match status" value="1"/>
</dbReference>
<evidence type="ECO:0000256" key="2">
    <source>
        <dbReference type="ARBA" id="ARBA00005069"/>
    </source>
</evidence>
<proteinExistence type="inferred from homology"/>
<organism evidence="8 9">
    <name type="scientific">Marivita lacus</name>
    <dbReference type="NCBI Taxonomy" id="1323742"/>
    <lineage>
        <taxon>Bacteria</taxon>
        <taxon>Pseudomonadati</taxon>
        <taxon>Pseudomonadota</taxon>
        <taxon>Alphaproteobacteria</taxon>
        <taxon>Rhodobacterales</taxon>
        <taxon>Roseobacteraceae</taxon>
        <taxon>Marivita</taxon>
    </lineage>
</organism>
<reference evidence="9" key="1">
    <citation type="journal article" date="2019" name="Int. J. Syst. Evol. Microbiol.">
        <title>The Global Catalogue of Microorganisms (GCM) 10K type strain sequencing project: providing services to taxonomists for standard genome sequencing and annotation.</title>
        <authorList>
            <consortium name="The Broad Institute Genomics Platform"/>
            <consortium name="The Broad Institute Genome Sequencing Center for Infectious Disease"/>
            <person name="Wu L."/>
            <person name="Ma J."/>
        </authorList>
    </citation>
    <scope>NUCLEOTIDE SEQUENCE [LARGE SCALE GENOMIC DNA]</scope>
    <source>
        <strain evidence="9">CGMCC 1.12478</strain>
    </source>
</reference>
<evidence type="ECO:0000256" key="6">
    <source>
        <dbReference type="HAMAP-Rule" id="MF_00836"/>
    </source>
</evidence>
<dbReference type="InterPro" id="IPR027417">
    <property type="entry name" value="P-loop_NTPase"/>
</dbReference>
<dbReference type="SUPFAM" id="SSF52540">
    <property type="entry name" value="P-loop containing nucleoside triphosphate hydrolases"/>
    <property type="match status" value="1"/>
</dbReference>
<dbReference type="InterPro" id="IPR012699">
    <property type="entry name" value="PhnN"/>
</dbReference>
<sequence>MNRGRLIAVVGPSGVGKDSVMAGLIAARPDMRLVRRTITRAADLGGEDYDAVTPDAFAEAARNGAFCVHWSAHGLSYGIPADVLRDVQTGTDCLANFSRSALAQASGIFPTLTVLNITASPATLARRLAGRGRETEAEIAARLAQADKCLPSGLNVVTIANDGALEDTIAQALDALQPARA</sequence>
<feature type="domain" description="Guanylate kinase-like" evidence="7">
    <location>
        <begin position="4"/>
        <end position="177"/>
    </location>
</feature>
<comment type="pathway">
    <text evidence="2 6">Metabolic intermediate biosynthesis; 5-phospho-alpha-D-ribose 1-diphosphate biosynthesis; 5-phospho-alpha-D-ribose 1-diphosphate from D-ribose 5-phosphate (route II): step 3/3.</text>
</comment>